<dbReference type="Pfam" id="PF00227">
    <property type="entry name" value="Proteasome"/>
    <property type="match status" value="1"/>
</dbReference>
<evidence type="ECO:0000259" key="6">
    <source>
        <dbReference type="PROSITE" id="PS00388"/>
    </source>
</evidence>
<dbReference type="PANTHER" id="PTHR11599">
    <property type="entry name" value="PROTEASOME SUBUNIT ALPHA/BETA"/>
    <property type="match status" value="1"/>
</dbReference>
<dbReference type="EMBL" id="CP076662">
    <property type="protein sequence ID" value="QWU88164.1"/>
    <property type="molecule type" value="Genomic_DNA"/>
</dbReference>
<keyword evidence="4" id="KW-0175">Coiled coil</keyword>
<dbReference type="SUPFAM" id="SSF56235">
    <property type="entry name" value="N-terminal nucleophile aminohydrolases (Ntn hydrolases)"/>
    <property type="match status" value="1"/>
</dbReference>
<feature type="compositionally biased region" description="Polar residues" evidence="5">
    <location>
        <begin position="348"/>
        <end position="367"/>
    </location>
</feature>
<comment type="similarity">
    <text evidence="3">Belongs to the peptidase T1A family.</text>
</comment>
<comment type="function">
    <text evidence="1">The proteasome degrades poly-ubiquitinated proteins in the cytoplasm and in the nucleus. It is essential for the regulated turnover of proteins and for the removal of misfolded proteins. The proteasome is a multicatalytic proteinase complex that is characterized by its ability to cleave peptides with Arg, Phe, Tyr, Leu, and Glu adjacent to the leaving group at neutral or slightly basic pH. It has an ATP-dependent proteolytic activity.</text>
</comment>
<evidence type="ECO:0000256" key="1">
    <source>
        <dbReference type="ARBA" id="ARBA00003542"/>
    </source>
</evidence>
<feature type="region of interest" description="Disordered" evidence="5">
    <location>
        <begin position="273"/>
        <end position="367"/>
    </location>
</feature>
<dbReference type="PROSITE" id="PS51475">
    <property type="entry name" value="PROTEASOME_ALPHA_2"/>
    <property type="match status" value="1"/>
</dbReference>
<evidence type="ECO:0000313" key="7">
    <source>
        <dbReference type="EMBL" id="QWU88164.1"/>
    </source>
</evidence>
<reference evidence="7 8" key="1">
    <citation type="submission" date="2021-06" db="EMBL/GenBank/DDBJ databases">
        <title>Candida outbreak in Lebanon.</title>
        <authorList>
            <person name="Finianos M."/>
        </authorList>
    </citation>
    <scope>NUCLEOTIDE SEQUENCE [LARGE SCALE GENOMIC DNA]</scope>
    <source>
        <strain evidence="7">CA3LBN</strain>
    </source>
</reference>
<feature type="coiled-coil region" evidence="4">
    <location>
        <begin position="567"/>
        <end position="704"/>
    </location>
</feature>
<keyword evidence="8" id="KW-1185">Reference proteome</keyword>
<sequence>MTSIGTGYDLSNSVFSPDGRNFQVEYAMKAVENGGTSIGIKAKDGIVLAVEKIVNSKLLVPGKNKRIQTIDRHIGVAYSGLLPDGRHFVNRGRDEAESFKNIYKTPVSVPHLMDRLGIYVQNYTCYNSVRPFGVVSILGGVDDNGPHLYMIEPSGTYWGYTGAATGKGRQTAKSELEKLDFENLTVREAAKHAARIIYQAHEDNKDKDFELEMSWCSTEETNGLHQFVPEDLFEEAVKFAKEDDEDDEDEDTEMASYLAEEAKSGFLANSNRALESSVPSTQSSSFLTDPSRSAAPSNQTEDESEFDDSDDAANESVVRKSFSKSFSRGSPNRPTSSPFVSPPKAEVSFQSSTRSSQDMNSQDFQNSSFMNDTKAQFDLAIDLDDGKFTQNARKLSSWLSTNGERSISSIRKASAFNRSNLGTVADSSSTQKHEDLVKQLTDCKIQLKLYDKFLQDLIDKKQIDAEDITDFHETWEERESTVAKLRQENEEMSTLVEDLYANLEESQVKWRQADQRADQLHNSFEDLKDEISKLLSASGIPEKLVQHHDSASYINSAVPLLRSLIDSESSRQEVADLEEKIKVYETEARSTEKLLGQQTEEIASWKAKYSDLELKVEELQEAVDVTPHKFGKDVEARFNKYEAMIDDLQRQINQREDSSRQSSVVDNTYANSESRKLDDLRQEYDDLFRLHEELKMELKSTKQNMSSTITSLTTQLNNRKKEQLALRDRVSELEDVKISLNTAVEKQRKLQSEKTRLSYQVEELNQVKSKLQGNIDILTEKLQDAHLDDEIAQPTIDEDAKARFHQLYQFDIDQLNKLADTFDRLVDDSSINEPIEKIRTIKDFLTKSDASILDYSDDVISDLLECHRMLFQYFAKAADLSVDDHITLLLKKEQRAKENEQHIDQLSKRIVQLEEQNDKLSRQNEKGDGSPEYDLRLEELTARWKAEREARVYENKSAKRRFNELEEEINRLREAAFRIPDLKSVLNQRVLYLTLKSLWISSIFESTLVIFLENLNMAAKCNLEQSSKFSGPSRFKGAGGSFIRIPHGTFTALTKLLLARQQ</sequence>
<dbReference type="InterPro" id="IPR000426">
    <property type="entry name" value="Proteasome_asu_N"/>
</dbReference>
<dbReference type="InterPro" id="IPR023332">
    <property type="entry name" value="Proteasome_alpha-type"/>
</dbReference>
<keyword evidence="2 3" id="KW-0647">Proteasome</keyword>
<evidence type="ECO:0000313" key="8">
    <source>
        <dbReference type="Proteomes" id="UP000825434"/>
    </source>
</evidence>
<feature type="coiled-coil region" evidence="4">
    <location>
        <begin position="482"/>
        <end position="537"/>
    </location>
</feature>
<dbReference type="Gene3D" id="3.60.20.10">
    <property type="entry name" value="Glutamine Phosphoribosylpyrophosphate, subunit 1, domain 1"/>
    <property type="match status" value="1"/>
</dbReference>
<evidence type="ECO:0000256" key="5">
    <source>
        <dbReference type="SAM" id="MobiDB-lite"/>
    </source>
</evidence>
<dbReference type="InterPro" id="IPR001353">
    <property type="entry name" value="Proteasome_sua/b"/>
</dbReference>
<feature type="compositionally biased region" description="Polar residues" evidence="5">
    <location>
        <begin position="273"/>
        <end position="299"/>
    </location>
</feature>
<dbReference type="SMART" id="SM00948">
    <property type="entry name" value="Proteasome_A_N"/>
    <property type="match status" value="1"/>
</dbReference>
<accession>A0ABX8I6Q9</accession>
<dbReference type="InterPro" id="IPR050115">
    <property type="entry name" value="Proteasome_alpha"/>
</dbReference>
<organism evidence="7 8">
    <name type="scientific">Candidozyma haemuli</name>
    <dbReference type="NCBI Taxonomy" id="45357"/>
    <lineage>
        <taxon>Eukaryota</taxon>
        <taxon>Fungi</taxon>
        <taxon>Dikarya</taxon>
        <taxon>Ascomycota</taxon>
        <taxon>Saccharomycotina</taxon>
        <taxon>Pichiomycetes</taxon>
        <taxon>Metschnikowiaceae</taxon>
        <taxon>Candidozyma</taxon>
    </lineage>
</organism>
<feature type="compositionally biased region" description="Acidic residues" evidence="5">
    <location>
        <begin position="300"/>
        <end position="313"/>
    </location>
</feature>
<feature type="compositionally biased region" description="Low complexity" evidence="5">
    <location>
        <begin position="314"/>
        <end position="328"/>
    </location>
</feature>
<evidence type="ECO:0000256" key="2">
    <source>
        <dbReference type="ARBA" id="ARBA00022942"/>
    </source>
</evidence>
<feature type="coiled-coil region" evidence="4">
    <location>
        <begin position="889"/>
        <end position="923"/>
    </location>
</feature>
<dbReference type="CDD" id="cd03751">
    <property type="entry name" value="proteasome_alpha_type_3"/>
    <property type="match status" value="1"/>
</dbReference>
<dbReference type="InterPro" id="IPR029055">
    <property type="entry name" value="Ntn_hydrolases_N"/>
</dbReference>
<feature type="domain" description="Proteasome alpha-type subunits" evidence="6">
    <location>
        <begin position="8"/>
        <end position="30"/>
    </location>
</feature>
<dbReference type="Proteomes" id="UP000825434">
    <property type="component" value="Chromosome 2"/>
</dbReference>
<evidence type="ECO:0000256" key="3">
    <source>
        <dbReference type="PROSITE-ProRule" id="PRU00808"/>
    </source>
</evidence>
<dbReference type="PROSITE" id="PS00388">
    <property type="entry name" value="PROTEASOME_ALPHA_1"/>
    <property type="match status" value="1"/>
</dbReference>
<gene>
    <name evidence="7" type="ORF">CA3LBN_002429</name>
</gene>
<protein>
    <recommendedName>
        <fullName evidence="6">Proteasome alpha-type subunits domain-containing protein</fullName>
    </recommendedName>
</protein>
<evidence type="ECO:0000256" key="4">
    <source>
        <dbReference type="SAM" id="Coils"/>
    </source>
</evidence>
<name>A0ABX8I6Q9_9ASCO</name>
<dbReference type="Pfam" id="PF10584">
    <property type="entry name" value="Proteasome_A_N"/>
    <property type="match status" value="1"/>
</dbReference>
<feature type="compositionally biased region" description="Polar residues" evidence="5">
    <location>
        <begin position="329"/>
        <end position="339"/>
    </location>
</feature>
<proteinExistence type="inferred from homology"/>
<dbReference type="Gene3D" id="1.20.5.340">
    <property type="match status" value="1"/>
</dbReference>